<evidence type="ECO:0000256" key="5">
    <source>
        <dbReference type="PROSITE-ProRule" id="PRU00108"/>
    </source>
</evidence>
<evidence type="ECO:0000256" key="2">
    <source>
        <dbReference type="ARBA" id="ARBA00023125"/>
    </source>
</evidence>
<dbReference type="GO" id="GO:0000977">
    <property type="term" value="F:RNA polymerase II transcription regulatory region sequence-specific DNA binding"/>
    <property type="evidence" value="ECO:0007669"/>
    <property type="project" value="TreeGrafter"/>
</dbReference>
<feature type="domain" description="Homeobox" evidence="8">
    <location>
        <begin position="48"/>
        <end position="108"/>
    </location>
</feature>
<dbReference type="PROSITE" id="PS50071">
    <property type="entry name" value="HOMEOBOX_2"/>
    <property type="match status" value="1"/>
</dbReference>
<evidence type="ECO:0000256" key="3">
    <source>
        <dbReference type="ARBA" id="ARBA00023155"/>
    </source>
</evidence>
<dbReference type="Proteomes" id="UP001432027">
    <property type="component" value="Unassembled WGS sequence"/>
</dbReference>
<keyword evidence="2 5" id="KW-0238">DNA-binding</keyword>
<dbReference type="Pfam" id="PF00046">
    <property type="entry name" value="Homeodomain"/>
    <property type="match status" value="1"/>
</dbReference>
<dbReference type="GO" id="GO:0000981">
    <property type="term" value="F:DNA-binding transcription factor activity, RNA polymerase II-specific"/>
    <property type="evidence" value="ECO:0007669"/>
    <property type="project" value="InterPro"/>
</dbReference>
<sequence>VLLTMDSLHSQSLFFASIYPQWNMEEGPYHPSHPSHPSHSSRSPSTEKKTRRNRTAFSEEQLETLERCFTLSHYPDVSERERLARETKLPEARIQVWFKNRRAKHRKRERNLPNDQSDSPPHPQSITPKETVVTWTDGITFAHLLPFSSQSNTFQSLNQSYSTALSHPNLPLKI</sequence>
<evidence type="ECO:0000313" key="10">
    <source>
        <dbReference type="Proteomes" id="UP001432027"/>
    </source>
</evidence>
<dbReference type="AlphaFoldDB" id="A0AAV5TN62"/>
<dbReference type="SUPFAM" id="SSF46689">
    <property type="entry name" value="Homeodomain-like"/>
    <property type="match status" value="1"/>
</dbReference>
<evidence type="ECO:0000256" key="6">
    <source>
        <dbReference type="RuleBase" id="RU000682"/>
    </source>
</evidence>
<feature type="non-terminal residue" evidence="9">
    <location>
        <position position="1"/>
    </location>
</feature>
<dbReference type="InterPro" id="IPR050649">
    <property type="entry name" value="Paired_Homeobox_TFs"/>
</dbReference>
<dbReference type="InterPro" id="IPR017970">
    <property type="entry name" value="Homeobox_CS"/>
</dbReference>
<feature type="region of interest" description="Disordered" evidence="7">
    <location>
        <begin position="27"/>
        <end position="59"/>
    </location>
</feature>
<reference evidence="9" key="1">
    <citation type="submission" date="2023-10" db="EMBL/GenBank/DDBJ databases">
        <title>Genome assembly of Pristionchus species.</title>
        <authorList>
            <person name="Yoshida K."/>
            <person name="Sommer R.J."/>
        </authorList>
    </citation>
    <scope>NUCLEOTIDE SEQUENCE</scope>
    <source>
        <strain evidence="9">RS0144</strain>
    </source>
</reference>
<keyword evidence="4 5" id="KW-0539">Nucleus</keyword>
<dbReference type="CDD" id="cd00086">
    <property type="entry name" value="homeodomain"/>
    <property type="match status" value="1"/>
</dbReference>
<protein>
    <recommendedName>
        <fullName evidence="8">Homeobox domain-containing protein</fullName>
    </recommendedName>
</protein>
<evidence type="ECO:0000313" key="9">
    <source>
        <dbReference type="EMBL" id="GMS95834.1"/>
    </source>
</evidence>
<dbReference type="Gene3D" id="1.10.10.60">
    <property type="entry name" value="Homeodomain-like"/>
    <property type="match status" value="1"/>
</dbReference>
<feature type="compositionally biased region" description="Polar residues" evidence="7">
    <location>
        <begin position="113"/>
        <end position="128"/>
    </location>
</feature>
<evidence type="ECO:0000256" key="1">
    <source>
        <dbReference type="ARBA" id="ARBA00004123"/>
    </source>
</evidence>
<dbReference type="SMART" id="SM00389">
    <property type="entry name" value="HOX"/>
    <property type="match status" value="1"/>
</dbReference>
<feature type="compositionally biased region" description="Low complexity" evidence="7">
    <location>
        <begin position="30"/>
        <end position="44"/>
    </location>
</feature>
<keyword evidence="10" id="KW-1185">Reference proteome</keyword>
<feature type="region of interest" description="Disordered" evidence="7">
    <location>
        <begin position="103"/>
        <end position="128"/>
    </location>
</feature>
<name>A0AAV5TN62_9BILA</name>
<accession>A0AAV5TN62</accession>
<feature type="DNA-binding region" description="Homeobox" evidence="5">
    <location>
        <begin position="50"/>
        <end position="109"/>
    </location>
</feature>
<proteinExistence type="predicted"/>
<keyword evidence="3 5" id="KW-0371">Homeobox</keyword>
<dbReference type="InterPro" id="IPR009057">
    <property type="entry name" value="Homeodomain-like_sf"/>
</dbReference>
<dbReference type="PROSITE" id="PS00027">
    <property type="entry name" value="HOMEOBOX_1"/>
    <property type="match status" value="1"/>
</dbReference>
<dbReference type="FunFam" id="1.10.10.60:FF:000679">
    <property type="entry name" value="Homeobox protein aristaless"/>
    <property type="match status" value="1"/>
</dbReference>
<dbReference type="InterPro" id="IPR001356">
    <property type="entry name" value="HD"/>
</dbReference>
<comment type="subcellular location">
    <subcellularLocation>
        <location evidence="1 5 6">Nucleus</location>
    </subcellularLocation>
</comment>
<dbReference type="EMBL" id="BTSX01000004">
    <property type="protein sequence ID" value="GMS95834.1"/>
    <property type="molecule type" value="Genomic_DNA"/>
</dbReference>
<dbReference type="GO" id="GO:0030182">
    <property type="term" value="P:neuron differentiation"/>
    <property type="evidence" value="ECO:0007669"/>
    <property type="project" value="UniProtKB-ARBA"/>
</dbReference>
<organism evidence="9 10">
    <name type="scientific">Pristionchus entomophagus</name>
    <dbReference type="NCBI Taxonomy" id="358040"/>
    <lineage>
        <taxon>Eukaryota</taxon>
        <taxon>Metazoa</taxon>
        <taxon>Ecdysozoa</taxon>
        <taxon>Nematoda</taxon>
        <taxon>Chromadorea</taxon>
        <taxon>Rhabditida</taxon>
        <taxon>Rhabditina</taxon>
        <taxon>Diplogasteromorpha</taxon>
        <taxon>Diplogasteroidea</taxon>
        <taxon>Neodiplogasteridae</taxon>
        <taxon>Pristionchus</taxon>
    </lineage>
</organism>
<evidence type="ECO:0000256" key="4">
    <source>
        <dbReference type="ARBA" id="ARBA00023242"/>
    </source>
</evidence>
<dbReference type="GO" id="GO:0005634">
    <property type="term" value="C:nucleus"/>
    <property type="evidence" value="ECO:0007669"/>
    <property type="project" value="UniProtKB-SubCell"/>
</dbReference>
<dbReference type="PANTHER" id="PTHR24329:SF543">
    <property type="entry name" value="FI01017P-RELATED"/>
    <property type="match status" value="1"/>
</dbReference>
<dbReference type="PANTHER" id="PTHR24329">
    <property type="entry name" value="HOMEOBOX PROTEIN ARISTALESS"/>
    <property type="match status" value="1"/>
</dbReference>
<evidence type="ECO:0000256" key="7">
    <source>
        <dbReference type="SAM" id="MobiDB-lite"/>
    </source>
</evidence>
<evidence type="ECO:0000259" key="8">
    <source>
        <dbReference type="PROSITE" id="PS50071"/>
    </source>
</evidence>
<gene>
    <name evidence="9" type="ORF">PENTCL1PPCAC_18009</name>
</gene>
<comment type="caution">
    <text evidence="9">The sequence shown here is derived from an EMBL/GenBank/DDBJ whole genome shotgun (WGS) entry which is preliminary data.</text>
</comment>